<proteinExistence type="predicted"/>
<reference evidence="4 5" key="1">
    <citation type="submission" date="2020-08" db="EMBL/GenBank/DDBJ databases">
        <title>Genomic Encyclopedia of Type Strains, Phase IV (KMG-IV): sequencing the most valuable type-strain genomes for metagenomic binning, comparative biology and taxonomic classification.</title>
        <authorList>
            <person name="Goeker M."/>
        </authorList>
    </citation>
    <scope>NUCLEOTIDE SEQUENCE [LARGE SCALE GENOMIC DNA]</scope>
    <source>
        <strain evidence="4 5">DSM 7465</strain>
    </source>
</reference>
<keyword evidence="5" id="KW-1185">Reference proteome</keyword>
<dbReference type="InterPro" id="IPR019734">
    <property type="entry name" value="TPR_rpt"/>
</dbReference>
<sequence length="194" mass="20224">MLIGRQPVPVEAETLLEKIMRFTPASIALALALATVSSAGIGQKPDAQIEPLSVAWLEKGEAAQKAGNLQGANDAYETALAIDPRNRKAFSALGEVARVQGLTGKSIRFYREALLLDPTDLDALAGQGEAMVDKGAIEKAKENLARMKNICRASCGEIGQLAAAIEKGGAAPQLTAKNVAPPQSAVSIPVAEKP</sequence>
<dbReference type="InterPro" id="IPR011990">
    <property type="entry name" value="TPR-like_helical_dom_sf"/>
</dbReference>
<organism evidence="4 5">
    <name type="scientific">Rhizorhapis suberifaciens</name>
    <name type="common">corky root of lettuce</name>
    <dbReference type="NCBI Taxonomy" id="13656"/>
    <lineage>
        <taxon>Bacteria</taxon>
        <taxon>Pseudomonadati</taxon>
        <taxon>Pseudomonadota</taxon>
        <taxon>Alphaproteobacteria</taxon>
        <taxon>Sphingomonadales</taxon>
        <taxon>Sphingomonadaceae</taxon>
        <taxon>Rhizorhapis</taxon>
    </lineage>
</organism>
<dbReference type="SUPFAM" id="SSF48452">
    <property type="entry name" value="TPR-like"/>
    <property type="match status" value="1"/>
</dbReference>
<evidence type="ECO:0000256" key="1">
    <source>
        <dbReference type="ARBA" id="ARBA00022737"/>
    </source>
</evidence>
<feature type="repeat" description="TPR" evidence="3">
    <location>
        <begin position="53"/>
        <end position="86"/>
    </location>
</feature>
<dbReference type="PROSITE" id="PS50005">
    <property type="entry name" value="TPR"/>
    <property type="match status" value="2"/>
</dbReference>
<evidence type="ECO:0000256" key="3">
    <source>
        <dbReference type="PROSITE-ProRule" id="PRU00339"/>
    </source>
</evidence>
<keyword evidence="2 3" id="KW-0802">TPR repeat</keyword>
<keyword evidence="1" id="KW-0677">Repeat</keyword>
<evidence type="ECO:0000256" key="2">
    <source>
        <dbReference type="ARBA" id="ARBA00022803"/>
    </source>
</evidence>
<dbReference type="Gene3D" id="1.25.40.10">
    <property type="entry name" value="Tetratricopeptide repeat domain"/>
    <property type="match status" value="1"/>
</dbReference>
<dbReference type="Pfam" id="PF07719">
    <property type="entry name" value="TPR_2"/>
    <property type="match status" value="1"/>
</dbReference>
<gene>
    <name evidence="4" type="ORF">HNQ99_002296</name>
</gene>
<evidence type="ECO:0000313" key="4">
    <source>
        <dbReference type="EMBL" id="MBB4641978.1"/>
    </source>
</evidence>
<feature type="repeat" description="TPR" evidence="3">
    <location>
        <begin position="87"/>
        <end position="120"/>
    </location>
</feature>
<comment type="caution">
    <text evidence="4">The sequence shown here is derived from an EMBL/GenBank/DDBJ whole genome shotgun (WGS) entry which is preliminary data.</text>
</comment>
<dbReference type="EMBL" id="JACHOV010000008">
    <property type="protein sequence ID" value="MBB4641978.1"/>
    <property type="molecule type" value="Genomic_DNA"/>
</dbReference>
<dbReference type="InterPro" id="IPR013105">
    <property type="entry name" value="TPR_2"/>
</dbReference>
<accession>A0A840HWT2</accession>
<dbReference type="SMART" id="SM00028">
    <property type="entry name" value="TPR"/>
    <property type="match status" value="2"/>
</dbReference>
<dbReference type="AlphaFoldDB" id="A0A840HWT2"/>
<protein>
    <submittedName>
        <fullName evidence="4">Tetratricopeptide (TPR) repeat protein</fullName>
    </submittedName>
</protein>
<dbReference type="Proteomes" id="UP000575068">
    <property type="component" value="Unassembled WGS sequence"/>
</dbReference>
<evidence type="ECO:0000313" key="5">
    <source>
        <dbReference type="Proteomes" id="UP000575068"/>
    </source>
</evidence>
<name>A0A840HWT2_9SPHN</name>